<feature type="domain" description="Rhodanese" evidence="8">
    <location>
        <begin position="21"/>
        <end position="88"/>
    </location>
</feature>
<name>A0ABQ9FN66_TEGGR</name>
<evidence type="ECO:0000256" key="1">
    <source>
        <dbReference type="ARBA" id="ARBA00008601"/>
    </source>
</evidence>
<feature type="compositionally biased region" description="Low complexity" evidence="5">
    <location>
        <begin position="266"/>
        <end position="285"/>
    </location>
</feature>
<dbReference type="InterPro" id="IPR000387">
    <property type="entry name" value="Tyr_Pase_dom"/>
</dbReference>
<feature type="domain" description="Tyrosine-protein phosphatase" evidence="6">
    <location>
        <begin position="121"/>
        <end position="262"/>
    </location>
</feature>
<evidence type="ECO:0000256" key="3">
    <source>
        <dbReference type="ARBA" id="ARBA00022801"/>
    </source>
</evidence>
<dbReference type="EC" id="3.1.3.48" evidence="2"/>
<feature type="domain" description="Tyrosine specific protein phosphatases" evidence="7">
    <location>
        <begin position="189"/>
        <end position="240"/>
    </location>
</feature>
<dbReference type="InterPro" id="IPR016130">
    <property type="entry name" value="Tyr_Pase_AS"/>
</dbReference>
<organism evidence="9 10">
    <name type="scientific">Tegillarca granosa</name>
    <name type="common">Malaysian cockle</name>
    <name type="synonym">Anadara granosa</name>
    <dbReference type="NCBI Taxonomy" id="220873"/>
    <lineage>
        <taxon>Eukaryota</taxon>
        <taxon>Metazoa</taxon>
        <taxon>Spiralia</taxon>
        <taxon>Lophotrochozoa</taxon>
        <taxon>Mollusca</taxon>
        <taxon>Bivalvia</taxon>
        <taxon>Autobranchia</taxon>
        <taxon>Pteriomorphia</taxon>
        <taxon>Arcoida</taxon>
        <taxon>Arcoidea</taxon>
        <taxon>Arcidae</taxon>
        <taxon>Tegillarca</taxon>
    </lineage>
</organism>
<comment type="caution">
    <text evidence="9">The sequence shown here is derived from an EMBL/GenBank/DDBJ whole genome shotgun (WGS) entry which is preliminary data.</text>
</comment>
<feature type="region of interest" description="Disordered" evidence="5">
    <location>
        <begin position="260"/>
        <end position="287"/>
    </location>
</feature>
<comment type="similarity">
    <text evidence="1">Belongs to the protein-tyrosine phosphatase family. Non-receptor class dual specificity subfamily.</text>
</comment>
<dbReference type="PRINTS" id="PR01764">
    <property type="entry name" value="MAPKPHPHTASE"/>
</dbReference>
<protein>
    <recommendedName>
        <fullName evidence="2">protein-tyrosine-phosphatase</fullName>
        <ecNumber evidence="2">3.1.3.48</ecNumber>
    </recommendedName>
</protein>
<dbReference type="InterPro" id="IPR029021">
    <property type="entry name" value="Prot-tyrosine_phosphatase-like"/>
</dbReference>
<dbReference type="PANTHER" id="PTHR10159:SF530">
    <property type="entry name" value="DUAL SPECIFICITY PROTEIN PHOSPHATASE DDB_G0271350-RELATED"/>
    <property type="match status" value="1"/>
</dbReference>
<dbReference type="SUPFAM" id="SSF52821">
    <property type="entry name" value="Rhodanese/Cell cycle control phosphatase"/>
    <property type="match status" value="1"/>
</dbReference>
<sequence length="371" mass="40939">MEASIASGIECGLLAQWIRNRSERMLLLDCRPFMAFNEGHIVTSCNVHCPPILKRRSGGFVALENIVPCEKRRQKLEDGEFDTVVVYDSNTSDLANSAKDSNLYSVLKSFRQQVETVSDCEPVEILPYLYLGNFQHASQLELLQRLGITALMNVSTNCKNHFEEHLQYMNIEVNDTDSADLSSWFPQAISFIDSVKERNGKVLVHCQAGVSRSATICLAYLMFTVKIGLEAAFEHVKSRRSVISPNLNFMSQLKNFEQELGLSDQGSSNPSLSNTSSSTDTGSSGAFDYSGHEAMSTELSSCSASQTFSQGSSFSGSFDFPSASSYSSPQASLLSPKKDGWILETHGAILPNRYVILEIKVDQRISELSTV</sequence>
<dbReference type="PROSITE" id="PS50206">
    <property type="entry name" value="RHODANESE_3"/>
    <property type="match status" value="1"/>
</dbReference>
<dbReference type="InterPro" id="IPR020422">
    <property type="entry name" value="TYR_PHOSPHATASE_DUAL_dom"/>
</dbReference>
<dbReference type="PROSITE" id="PS50056">
    <property type="entry name" value="TYR_PHOSPHATASE_2"/>
    <property type="match status" value="1"/>
</dbReference>
<keyword evidence="4" id="KW-0904">Protein phosphatase</keyword>
<dbReference type="EMBL" id="JARBDR010000246">
    <property type="protein sequence ID" value="KAJ8317695.1"/>
    <property type="molecule type" value="Genomic_DNA"/>
</dbReference>
<dbReference type="PRINTS" id="PR01908">
    <property type="entry name" value="ADSPHPHTASE"/>
</dbReference>
<evidence type="ECO:0000256" key="2">
    <source>
        <dbReference type="ARBA" id="ARBA00013064"/>
    </source>
</evidence>
<reference evidence="9 10" key="1">
    <citation type="submission" date="2022-12" db="EMBL/GenBank/DDBJ databases">
        <title>Chromosome-level genome of Tegillarca granosa.</title>
        <authorList>
            <person name="Kim J."/>
        </authorList>
    </citation>
    <scope>NUCLEOTIDE SEQUENCE [LARGE SCALE GENOMIC DNA]</scope>
    <source>
        <strain evidence="9">Teg-2019</strain>
        <tissue evidence="9">Adductor muscle</tissue>
    </source>
</reference>
<dbReference type="PROSITE" id="PS50054">
    <property type="entry name" value="TYR_PHOSPHATASE_DUAL"/>
    <property type="match status" value="1"/>
</dbReference>
<keyword evidence="10" id="KW-1185">Reference proteome</keyword>
<keyword evidence="3" id="KW-0378">Hydrolase</keyword>
<evidence type="ECO:0000259" key="6">
    <source>
        <dbReference type="PROSITE" id="PS50054"/>
    </source>
</evidence>
<evidence type="ECO:0000259" key="7">
    <source>
        <dbReference type="PROSITE" id="PS50056"/>
    </source>
</evidence>
<dbReference type="InterPro" id="IPR008343">
    <property type="entry name" value="MKP"/>
</dbReference>
<evidence type="ECO:0000259" key="8">
    <source>
        <dbReference type="PROSITE" id="PS50206"/>
    </source>
</evidence>
<gene>
    <name evidence="9" type="ORF">KUTeg_005599</name>
</gene>
<accession>A0ABQ9FN66</accession>
<dbReference type="InterPro" id="IPR001763">
    <property type="entry name" value="Rhodanese-like_dom"/>
</dbReference>
<dbReference type="PROSITE" id="PS00383">
    <property type="entry name" value="TYR_PHOSPHATASE_1"/>
    <property type="match status" value="1"/>
</dbReference>
<dbReference type="CDD" id="cd01446">
    <property type="entry name" value="DSP_MapKP"/>
    <property type="match status" value="1"/>
</dbReference>
<dbReference type="SUPFAM" id="SSF52799">
    <property type="entry name" value="(Phosphotyrosine protein) phosphatases II"/>
    <property type="match status" value="1"/>
</dbReference>
<evidence type="ECO:0000313" key="9">
    <source>
        <dbReference type="EMBL" id="KAJ8317695.1"/>
    </source>
</evidence>
<evidence type="ECO:0000313" key="10">
    <source>
        <dbReference type="Proteomes" id="UP001217089"/>
    </source>
</evidence>
<dbReference type="InterPro" id="IPR036873">
    <property type="entry name" value="Rhodanese-like_dom_sf"/>
</dbReference>
<proteinExistence type="inferred from homology"/>
<dbReference type="Gene3D" id="3.90.190.10">
    <property type="entry name" value="Protein tyrosine phosphatase superfamily"/>
    <property type="match status" value="1"/>
</dbReference>
<dbReference type="SMART" id="SM00450">
    <property type="entry name" value="RHOD"/>
    <property type="match status" value="1"/>
</dbReference>
<dbReference type="Pfam" id="PF00581">
    <property type="entry name" value="Rhodanese"/>
    <property type="match status" value="1"/>
</dbReference>
<dbReference type="InterPro" id="IPR000340">
    <property type="entry name" value="Dual-sp_phosphatase_cat-dom"/>
</dbReference>
<dbReference type="Gene3D" id="3.40.250.10">
    <property type="entry name" value="Rhodanese-like domain"/>
    <property type="match status" value="1"/>
</dbReference>
<dbReference type="SMART" id="SM00195">
    <property type="entry name" value="DSPc"/>
    <property type="match status" value="1"/>
</dbReference>
<evidence type="ECO:0000256" key="4">
    <source>
        <dbReference type="ARBA" id="ARBA00022912"/>
    </source>
</evidence>
<evidence type="ECO:0000256" key="5">
    <source>
        <dbReference type="SAM" id="MobiDB-lite"/>
    </source>
</evidence>
<dbReference type="PANTHER" id="PTHR10159">
    <property type="entry name" value="DUAL SPECIFICITY PROTEIN PHOSPHATASE"/>
    <property type="match status" value="1"/>
</dbReference>
<dbReference type="Pfam" id="PF00782">
    <property type="entry name" value="DSPc"/>
    <property type="match status" value="1"/>
</dbReference>
<dbReference type="Proteomes" id="UP001217089">
    <property type="component" value="Unassembled WGS sequence"/>
</dbReference>